<organism evidence="1 2">
    <name type="scientific">Trueperella bonasi</name>
    <dbReference type="NCBI Taxonomy" id="312286"/>
    <lineage>
        <taxon>Bacteria</taxon>
        <taxon>Bacillati</taxon>
        <taxon>Actinomycetota</taxon>
        <taxon>Actinomycetes</taxon>
        <taxon>Actinomycetales</taxon>
        <taxon>Actinomycetaceae</taxon>
        <taxon>Trueperella</taxon>
    </lineage>
</organism>
<gene>
    <name evidence="1" type="ORF">J2S70_000259</name>
</gene>
<dbReference type="RefSeq" id="WP_307681942.1">
    <property type="nucleotide sequence ID" value="NZ_JAUSQX010000001.1"/>
</dbReference>
<sequence length="191" mass="20593">MTSLIVPVDGLSGQSSGLDLVKSVPAPAHVGVALIAIPEGDPIELSLHLSALDEGVLVQGLIGARARGQCSRCLQEISMSLREDIAELVFYPHRQEELIAEGDEEAEDLLVVVDDTVNLEPIIRDSLVLSMPLSPLCRPDCPGLCEECGERWDDLPDGHEHEILDPRFSALDALAAQLIEEAREEEAGEDA</sequence>
<dbReference type="Pfam" id="PF02620">
    <property type="entry name" value="YceD"/>
    <property type="match status" value="1"/>
</dbReference>
<dbReference type="InterPro" id="IPR003772">
    <property type="entry name" value="YceD"/>
</dbReference>
<dbReference type="PANTHER" id="PTHR34374">
    <property type="entry name" value="LARGE RIBOSOMAL RNA SUBUNIT ACCUMULATION PROTEIN YCED HOMOLOG 1, CHLOROPLASTIC"/>
    <property type="match status" value="1"/>
</dbReference>
<comment type="caution">
    <text evidence="1">The sequence shown here is derived from an EMBL/GenBank/DDBJ whole genome shotgun (WGS) entry which is preliminary data.</text>
</comment>
<reference evidence="1 2" key="1">
    <citation type="submission" date="2023-07" db="EMBL/GenBank/DDBJ databases">
        <title>Sequencing the genomes of 1000 actinobacteria strains.</title>
        <authorList>
            <person name="Klenk H.-P."/>
        </authorList>
    </citation>
    <scope>NUCLEOTIDE SEQUENCE [LARGE SCALE GENOMIC DNA]</scope>
    <source>
        <strain evidence="1 2">DSM 17163</strain>
    </source>
</reference>
<dbReference type="PANTHER" id="PTHR34374:SF1">
    <property type="entry name" value="LARGE RIBOSOMAL RNA SUBUNIT ACCUMULATION PROTEIN YCED HOMOLOG 1, CHLOROPLASTIC"/>
    <property type="match status" value="1"/>
</dbReference>
<evidence type="ECO:0008006" key="3">
    <source>
        <dbReference type="Google" id="ProtNLM"/>
    </source>
</evidence>
<proteinExistence type="predicted"/>
<dbReference type="EMBL" id="JAUSQX010000001">
    <property type="protein sequence ID" value="MDP9805677.1"/>
    <property type="molecule type" value="Genomic_DNA"/>
</dbReference>
<evidence type="ECO:0000313" key="2">
    <source>
        <dbReference type="Proteomes" id="UP001243212"/>
    </source>
</evidence>
<accession>A0ABT9NEQ3</accession>
<protein>
    <recommendedName>
        <fullName evidence="3">DUF177 domain-containing protein</fullName>
    </recommendedName>
</protein>
<dbReference type="Proteomes" id="UP001243212">
    <property type="component" value="Unassembled WGS sequence"/>
</dbReference>
<keyword evidence="2" id="KW-1185">Reference proteome</keyword>
<evidence type="ECO:0000313" key="1">
    <source>
        <dbReference type="EMBL" id="MDP9805677.1"/>
    </source>
</evidence>
<name>A0ABT9NEQ3_9ACTO</name>